<protein>
    <submittedName>
        <fullName evidence="1">Integrase</fullName>
    </submittedName>
</protein>
<proteinExistence type="predicted"/>
<sequence>MTAAAHHAQLRDDERIGYHALYGAAVTATDDIVVDDQVHGQLALTDLGADNSDHEGEVSA</sequence>
<comment type="caution">
    <text evidence="1">The sequence shown here is derived from an EMBL/GenBank/DDBJ whole genome shotgun (WGS) entry which is preliminary data.</text>
</comment>
<organism evidence="1 2">
    <name type="scientific">Mycolicibacterium austroafricanum</name>
    <name type="common">Mycobacterium austroafricanum</name>
    <dbReference type="NCBI Taxonomy" id="39687"/>
    <lineage>
        <taxon>Bacteria</taxon>
        <taxon>Bacillati</taxon>
        <taxon>Actinomycetota</taxon>
        <taxon>Actinomycetes</taxon>
        <taxon>Mycobacteriales</taxon>
        <taxon>Mycobacteriaceae</taxon>
        <taxon>Mycolicibacterium</taxon>
    </lineage>
</organism>
<keyword evidence="2" id="KW-1185">Reference proteome</keyword>
<name>A0ABT8HM79_MYCAO</name>
<dbReference type="EMBL" id="JAUHTC010000095">
    <property type="protein sequence ID" value="MDN4521858.1"/>
    <property type="molecule type" value="Genomic_DNA"/>
</dbReference>
<evidence type="ECO:0000313" key="1">
    <source>
        <dbReference type="EMBL" id="MDN4521858.1"/>
    </source>
</evidence>
<dbReference type="Proteomes" id="UP001172687">
    <property type="component" value="Unassembled WGS sequence"/>
</dbReference>
<accession>A0ABT8HM79</accession>
<reference evidence="1" key="1">
    <citation type="submission" date="2023-07" db="EMBL/GenBank/DDBJ databases">
        <title>Degradation of tert-butanol by M. austroafricanum TBA100.</title>
        <authorList>
            <person name="Helbich S."/>
            <person name="Vainshtein Y."/>
        </authorList>
    </citation>
    <scope>NUCLEOTIDE SEQUENCE</scope>
    <source>
        <strain evidence="1">TBA100</strain>
    </source>
</reference>
<evidence type="ECO:0000313" key="2">
    <source>
        <dbReference type="Proteomes" id="UP001172687"/>
    </source>
</evidence>
<gene>
    <name evidence="1" type="ORF">QYF68_29165</name>
</gene>